<evidence type="ECO:0000256" key="2">
    <source>
        <dbReference type="SAM" id="MobiDB-lite"/>
    </source>
</evidence>
<feature type="compositionally biased region" description="Basic and acidic residues" evidence="2">
    <location>
        <begin position="522"/>
        <end position="536"/>
    </location>
</feature>
<dbReference type="Gene3D" id="1.10.510.10">
    <property type="entry name" value="Transferase(Phosphotransferase) domain 1"/>
    <property type="match status" value="1"/>
</dbReference>
<evidence type="ECO:0000256" key="3">
    <source>
        <dbReference type="SAM" id="Phobius"/>
    </source>
</evidence>
<dbReference type="InterPro" id="IPR001245">
    <property type="entry name" value="Ser-Thr/Tyr_kinase_cat_dom"/>
</dbReference>
<name>A0ABQ9WWU6_9EUKA</name>
<keyword evidence="1" id="KW-0175">Coiled coil</keyword>
<feature type="domain" description="Serine-threonine/tyrosine-protein kinase catalytic" evidence="4">
    <location>
        <begin position="426"/>
        <end position="518"/>
    </location>
</feature>
<feature type="region of interest" description="Disordered" evidence="2">
    <location>
        <begin position="518"/>
        <end position="537"/>
    </location>
</feature>
<sequence>MKEMSEKNPLRNISRAHKTCWHHSNASPAARPSSQTQQTPHRRRPPRNLPSPLARPPSFLAVSPAVAACARSAMSLSPRSRPAVLQQPYTPQFQSQHSPTSRSDPTSSSPARLSLPTTQPDEVTQQASLLSLRLLFFRIHSSSCLLQHPFWNETHLNLTLSLTTHLSRLTEANEWRGRLKYGNGLVTSDFLVKVTAASEKIAFTKEMMKTMIPIIVGVVVTLLVIFLLVIVLLCRRHKKSKAKKDAEQETEELNQVEIKFDEFGENHFDQSVNMIKANSALTFSDNDSCSTNEEKHKTASVVPLLETDEQLESSKQELKAVVIRDEKIGEMNVIVRETLYNRLHRPQNTFNPKPMDKTAVKQKITRGLVLLAREKPHSEILSKLTSHWVLFDGNDDILFRLNTPKDVATISHQQVEGGEKGEIRQNEEQRWVPPEEADGKEIVDASHGTVFRLGLVLWEIETGLVPFGEIDAINAQRQLGSGILPKMDRVSPEMAELIENCLQIDPLKRPTLASISRHFNGKTKDDGEETEKKSDCNDVVWHP</sequence>
<dbReference type="Proteomes" id="UP001281761">
    <property type="component" value="Unassembled WGS sequence"/>
</dbReference>
<dbReference type="EMBL" id="JARBJD010000328">
    <property type="protein sequence ID" value="KAK2943788.1"/>
    <property type="molecule type" value="Genomic_DNA"/>
</dbReference>
<keyword evidence="3" id="KW-1133">Transmembrane helix</keyword>
<comment type="caution">
    <text evidence="5">The sequence shown here is derived from an EMBL/GenBank/DDBJ whole genome shotgun (WGS) entry which is preliminary data.</text>
</comment>
<keyword evidence="6" id="KW-1185">Reference proteome</keyword>
<evidence type="ECO:0000256" key="1">
    <source>
        <dbReference type="SAM" id="Coils"/>
    </source>
</evidence>
<feature type="transmembrane region" description="Helical" evidence="3">
    <location>
        <begin position="211"/>
        <end position="234"/>
    </location>
</feature>
<feature type="compositionally biased region" description="Low complexity" evidence="2">
    <location>
        <begin position="98"/>
        <end position="110"/>
    </location>
</feature>
<feature type="region of interest" description="Disordered" evidence="2">
    <location>
        <begin position="90"/>
        <end position="120"/>
    </location>
</feature>
<reference evidence="5 6" key="1">
    <citation type="journal article" date="2022" name="bioRxiv">
        <title>Genomics of Preaxostyla Flagellates Illuminates Evolutionary Transitions and the Path Towards Mitochondrial Loss.</title>
        <authorList>
            <person name="Novak L.V.F."/>
            <person name="Treitli S.C."/>
            <person name="Pyrih J."/>
            <person name="Halakuc P."/>
            <person name="Pipaliya S.V."/>
            <person name="Vacek V."/>
            <person name="Brzon O."/>
            <person name="Soukal P."/>
            <person name="Eme L."/>
            <person name="Dacks J.B."/>
            <person name="Karnkowska A."/>
            <person name="Elias M."/>
            <person name="Hampl V."/>
        </authorList>
    </citation>
    <scope>NUCLEOTIDE SEQUENCE [LARGE SCALE GENOMIC DNA]</scope>
    <source>
        <strain evidence="5">NAU3</strain>
        <tissue evidence="5">Gut</tissue>
    </source>
</reference>
<accession>A0ABQ9WWU6</accession>
<keyword evidence="3" id="KW-0812">Transmembrane</keyword>
<dbReference type="InterPro" id="IPR011009">
    <property type="entry name" value="Kinase-like_dom_sf"/>
</dbReference>
<dbReference type="SUPFAM" id="SSF56112">
    <property type="entry name" value="Protein kinase-like (PK-like)"/>
    <property type="match status" value="1"/>
</dbReference>
<feature type="coiled-coil region" evidence="1">
    <location>
        <begin position="236"/>
        <end position="266"/>
    </location>
</feature>
<evidence type="ECO:0000313" key="6">
    <source>
        <dbReference type="Proteomes" id="UP001281761"/>
    </source>
</evidence>
<gene>
    <name evidence="5" type="ORF">BLNAU_21293</name>
</gene>
<evidence type="ECO:0000259" key="4">
    <source>
        <dbReference type="Pfam" id="PF07714"/>
    </source>
</evidence>
<dbReference type="Pfam" id="PF07714">
    <property type="entry name" value="PK_Tyr_Ser-Thr"/>
    <property type="match status" value="1"/>
</dbReference>
<keyword evidence="3" id="KW-0472">Membrane</keyword>
<evidence type="ECO:0000313" key="5">
    <source>
        <dbReference type="EMBL" id="KAK2943788.1"/>
    </source>
</evidence>
<proteinExistence type="predicted"/>
<organism evidence="5 6">
    <name type="scientific">Blattamonas nauphoetae</name>
    <dbReference type="NCBI Taxonomy" id="2049346"/>
    <lineage>
        <taxon>Eukaryota</taxon>
        <taxon>Metamonada</taxon>
        <taxon>Preaxostyla</taxon>
        <taxon>Oxymonadida</taxon>
        <taxon>Blattamonas</taxon>
    </lineage>
</organism>
<feature type="region of interest" description="Disordered" evidence="2">
    <location>
        <begin position="1"/>
        <end position="56"/>
    </location>
</feature>
<protein>
    <recommendedName>
        <fullName evidence="4">Serine-threonine/tyrosine-protein kinase catalytic domain-containing protein</fullName>
    </recommendedName>
</protein>